<feature type="domain" description="Transposase DDE" evidence="1">
    <location>
        <begin position="14"/>
        <end position="81"/>
    </location>
</feature>
<name>A0A066UJ51_9VIBR</name>
<organism evidence="2 3">
    <name type="scientific">Vibrio fortis</name>
    <dbReference type="NCBI Taxonomy" id="212667"/>
    <lineage>
        <taxon>Bacteria</taxon>
        <taxon>Pseudomonadati</taxon>
        <taxon>Pseudomonadota</taxon>
        <taxon>Gammaproteobacteria</taxon>
        <taxon>Vibrionales</taxon>
        <taxon>Vibrionaceae</taxon>
        <taxon>Vibrio</taxon>
    </lineage>
</organism>
<dbReference type="InterPro" id="IPR053172">
    <property type="entry name" value="Tn903_transposase"/>
</dbReference>
<dbReference type="Pfam" id="PF13737">
    <property type="entry name" value="DDE_Tnp_1_5"/>
    <property type="match status" value="1"/>
</dbReference>
<dbReference type="InterPro" id="IPR025668">
    <property type="entry name" value="Tnp_DDE_dom"/>
</dbReference>
<dbReference type="STRING" id="212667.VFDL14_21530"/>
<dbReference type="AlphaFoldDB" id="A0A066UJ51"/>
<dbReference type="Proteomes" id="UP000027219">
    <property type="component" value="Unassembled WGS sequence"/>
</dbReference>
<evidence type="ECO:0000313" key="2">
    <source>
        <dbReference type="EMBL" id="KDN27466.1"/>
    </source>
</evidence>
<accession>A0A066UJ51</accession>
<evidence type="ECO:0000259" key="1">
    <source>
        <dbReference type="Pfam" id="PF13737"/>
    </source>
</evidence>
<dbReference type="PANTHER" id="PTHR34631">
    <property type="match status" value="1"/>
</dbReference>
<protein>
    <recommendedName>
        <fullName evidence="1">Transposase DDE domain-containing protein</fullName>
    </recommendedName>
</protein>
<dbReference type="PANTHER" id="PTHR34631:SF3">
    <property type="entry name" value="ISSOD12 TRANSPOSASE TNPA_ISSOD12"/>
    <property type="match status" value="1"/>
</dbReference>
<gene>
    <name evidence="2" type="ORF">VFDL14_21530</name>
</gene>
<dbReference type="EMBL" id="JFFR01000027">
    <property type="protein sequence ID" value="KDN27466.1"/>
    <property type="molecule type" value="Genomic_DNA"/>
</dbReference>
<keyword evidence="3" id="KW-1185">Reference proteome</keyword>
<proteinExistence type="predicted"/>
<reference evidence="2 3" key="1">
    <citation type="submission" date="2014-02" db="EMBL/GenBank/DDBJ databases">
        <title>Vibrio fortis Dalian14 Genome Sequencing.</title>
        <authorList>
            <person name="Wang Y."/>
            <person name="Song L."/>
            <person name="Liu G."/>
            <person name="Ding J."/>
        </authorList>
    </citation>
    <scope>NUCLEOTIDE SEQUENCE [LARGE SCALE GENOMIC DNA]</scope>
    <source>
        <strain evidence="2 3">Dalian14</strain>
    </source>
</reference>
<sequence length="189" mass="21644">MNLSYFCLNSFAALFWVDEDAVTEWKHSKQGVRGRTRIFSVLIITTALMVKRVFTMPLRALQGFIDSVFRQADVPFRYTQYLHQPSILPSSNCYCGAKFIWCDQCRSTTKSSELNSTYHQSDTRCDDVYDTRKCCESIGREKTFPLIPPREGAAFFEIKDIPAIRTPAVKSCTFQTRNASRNIAITNAH</sequence>
<evidence type="ECO:0000313" key="3">
    <source>
        <dbReference type="Proteomes" id="UP000027219"/>
    </source>
</evidence>
<comment type="caution">
    <text evidence="2">The sequence shown here is derived from an EMBL/GenBank/DDBJ whole genome shotgun (WGS) entry which is preliminary data.</text>
</comment>